<evidence type="ECO:0000313" key="3">
    <source>
        <dbReference type="EMBL" id="PIZ96918.1"/>
    </source>
</evidence>
<comment type="caution">
    <text evidence="3">The sequence shown here is derived from an EMBL/GenBank/DDBJ whole genome shotgun (WGS) entry which is preliminary data.</text>
</comment>
<keyword evidence="2" id="KW-0812">Transmembrane</keyword>
<protein>
    <submittedName>
        <fullName evidence="3">Uncharacterized protein</fullName>
    </submittedName>
</protein>
<keyword evidence="1" id="KW-0175">Coiled coil</keyword>
<feature type="transmembrane region" description="Helical" evidence="2">
    <location>
        <begin position="310"/>
        <end position="335"/>
    </location>
</feature>
<dbReference type="AlphaFoldDB" id="A0A2M7VC27"/>
<feature type="transmembrane region" description="Helical" evidence="2">
    <location>
        <begin position="12"/>
        <end position="35"/>
    </location>
</feature>
<feature type="coiled-coil region" evidence="1">
    <location>
        <begin position="174"/>
        <end position="201"/>
    </location>
</feature>
<sequence>MKFPENFNLKPLNILKLLGLAIVVIVVIALAIRLITYSISPLKSGVSDNMGLSSPSSAGISLGKASSNSYYAEDASLSVRNVVDSLFPPDNNPTPGDDAENYEVKDYNATIETRDLEDTCNSVAKLKAREDVIFENASKYERSCNYTFKVKTASVEEILSVLKDLDPKELNENVRTIKNVINDYTSEVEILEKKLASIDSTLNNAVKAYDEITDVARKTQDANALAKIIDSKIQIIEKLTQEKINITANLDRLARSKAEQLDRLEDTYFNVYVQENKFVDGQNLKDSWKYAVKSFVTDTNKVIQDVSINLVLIVLTILQYILYFFILLFAAKYVWKWAKYIWKR</sequence>
<accession>A0A2M7VC27</accession>
<dbReference type="Proteomes" id="UP000231453">
    <property type="component" value="Unassembled WGS sequence"/>
</dbReference>
<gene>
    <name evidence="3" type="ORF">COX80_00120</name>
</gene>
<evidence type="ECO:0000256" key="1">
    <source>
        <dbReference type="SAM" id="Coils"/>
    </source>
</evidence>
<evidence type="ECO:0000313" key="4">
    <source>
        <dbReference type="Proteomes" id="UP000231453"/>
    </source>
</evidence>
<evidence type="ECO:0000256" key="2">
    <source>
        <dbReference type="SAM" id="Phobius"/>
    </source>
</evidence>
<keyword evidence="2" id="KW-1133">Transmembrane helix</keyword>
<name>A0A2M7VC27_9BACT</name>
<keyword evidence="2" id="KW-0472">Membrane</keyword>
<organism evidence="3 4">
    <name type="scientific">Candidatus Magasanikbacteria bacterium CG_4_10_14_0_2_um_filter_33_14</name>
    <dbReference type="NCBI Taxonomy" id="1974636"/>
    <lineage>
        <taxon>Bacteria</taxon>
        <taxon>Candidatus Magasanikiibacteriota</taxon>
    </lineage>
</organism>
<reference evidence="4" key="1">
    <citation type="submission" date="2017-09" db="EMBL/GenBank/DDBJ databases">
        <title>Depth-based differentiation of microbial function through sediment-hosted aquifers and enrichment of novel symbionts in the deep terrestrial subsurface.</title>
        <authorList>
            <person name="Probst A.J."/>
            <person name="Ladd B."/>
            <person name="Jarett J.K."/>
            <person name="Geller-Mcgrath D.E."/>
            <person name="Sieber C.M.K."/>
            <person name="Emerson J.B."/>
            <person name="Anantharaman K."/>
            <person name="Thomas B.C."/>
            <person name="Malmstrom R."/>
            <person name="Stieglmeier M."/>
            <person name="Klingl A."/>
            <person name="Woyke T."/>
            <person name="Ryan C.M."/>
            <person name="Banfield J.F."/>
        </authorList>
    </citation>
    <scope>NUCLEOTIDE SEQUENCE [LARGE SCALE GENOMIC DNA]</scope>
</reference>
<dbReference type="EMBL" id="PFPL01000004">
    <property type="protein sequence ID" value="PIZ96918.1"/>
    <property type="molecule type" value="Genomic_DNA"/>
</dbReference>
<proteinExistence type="predicted"/>